<accession>A0A1Z5JZJ0</accession>
<evidence type="ECO:0000313" key="3">
    <source>
        <dbReference type="EMBL" id="GAX19434.1"/>
    </source>
</evidence>
<name>A0A1Z5JZJ0_FISSO</name>
<dbReference type="EMBL" id="BDSP01000137">
    <property type="protein sequence ID" value="GAX19434.1"/>
    <property type="molecule type" value="Genomic_DNA"/>
</dbReference>
<dbReference type="InParanoid" id="A0A1Z5JZJ0"/>
<feature type="chain" id="PRO_5012712620" description="Chitin-binding type-2 domain-containing protein" evidence="2">
    <location>
        <begin position="19"/>
        <end position="250"/>
    </location>
</feature>
<feature type="signal peptide" evidence="2">
    <location>
        <begin position="1"/>
        <end position="18"/>
    </location>
</feature>
<evidence type="ECO:0000256" key="2">
    <source>
        <dbReference type="SAM" id="SignalP"/>
    </source>
</evidence>
<evidence type="ECO:0008006" key="5">
    <source>
        <dbReference type="Google" id="ProtNLM"/>
    </source>
</evidence>
<dbReference type="Proteomes" id="UP000198406">
    <property type="component" value="Unassembled WGS sequence"/>
</dbReference>
<organism evidence="3 4">
    <name type="scientific">Fistulifera solaris</name>
    <name type="common">Oleaginous diatom</name>
    <dbReference type="NCBI Taxonomy" id="1519565"/>
    <lineage>
        <taxon>Eukaryota</taxon>
        <taxon>Sar</taxon>
        <taxon>Stramenopiles</taxon>
        <taxon>Ochrophyta</taxon>
        <taxon>Bacillariophyta</taxon>
        <taxon>Bacillariophyceae</taxon>
        <taxon>Bacillariophycidae</taxon>
        <taxon>Naviculales</taxon>
        <taxon>Naviculaceae</taxon>
        <taxon>Fistulifera</taxon>
    </lineage>
</organism>
<gene>
    <name evidence="3" type="ORF">FisN_19Hu004</name>
</gene>
<dbReference type="AlphaFoldDB" id="A0A1Z5JZJ0"/>
<evidence type="ECO:0000313" key="4">
    <source>
        <dbReference type="Proteomes" id="UP000198406"/>
    </source>
</evidence>
<feature type="region of interest" description="Disordered" evidence="1">
    <location>
        <begin position="153"/>
        <end position="215"/>
    </location>
</feature>
<reference evidence="3 4" key="1">
    <citation type="journal article" date="2015" name="Plant Cell">
        <title>Oil accumulation by the oleaginous diatom Fistulifera solaris as revealed by the genome and transcriptome.</title>
        <authorList>
            <person name="Tanaka T."/>
            <person name="Maeda Y."/>
            <person name="Veluchamy A."/>
            <person name="Tanaka M."/>
            <person name="Abida H."/>
            <person name="Marechal E."/>
            <person name="Bowler C."/>
            <person name="Muto M."/>
            <person name="Sunaga Y."/>
            <person name="Tanaka M."/>
            <person name="Yoshino T."/>
            <person name="Taniguchi T."/>
            <person name="Fukuda Y."/>
            <person name="Nemoto M."/>
            <person name="Matsumoto M."/>
            <person name="Wong P.S."/>
            <person name="Aburatani S."/>
            <person name="Fujibuchi W."/>
        </authorList>
    </citation>
    <scope>NUCLEOTIDE SEQUENCE [LARGE SCALE GENOMIC DNA]</scope>
    <source>
        <strain evidence="3 4">JPCC DA0580</strain>
    </source>
</reference>
<protein>
    <recommendedName>
        <fullName evidence="5">Chitin-binding type-2 domain-containing protein</fullName>
    </recommendedName>
</protein>
<sequence length="250" mass="26824">MQSLTIIAFLIISKISSAQQACSYSMRFFDVDECERFNTAFVQTTITADGKCRGQSTGPTGPGPYYQAVCENDRVFFINANCRDSACTDCDDQPRYNNNFDGSGWSINSPCIPLPESGWSFNIKSGSCNPDRCSIPDGISTSVAPSSVKSEWPTWYEPTASPPTASPSMPQTPQPSTVSTISSLNPTGGDEPVITTRPSLTPAANLPPDATPMASVPLNQAPSEPQPVSLSSAYRVQLFEIFGALMLLLV</sequence>
<feature type="compositionally biased region" description="Low complexity" evidence="1">
    <location>
        <begin position="174"/>
        <end position="183"/>
    </location>
</feature>
<feature type="compositionally biased region" description="Pro residues" evidence="1">
    <location>
        <begin position="160"/>
        <end position="173"/>
    </location>
</feature>
<proteinExistence type="predicted"/>
<keyword evidence="4" id="KW-1185">Reference proteome</keyword>
<keyword evidence="2" id="KW-0732">Signal</keyword>
<evidence type="ECO:0000256" key="1">
    <source>
        <dbReference type="SAM" id="MobiDB-lite"/>
    </source>
</evidence>
<comment type="caution">
    <text evidence="3">The sequence shown here is derived from an EMBL/GenBank/DDBJ whole genome shotgun (WGS) entry which is preliminary data.</text>
</comment>